<dbReference type="InterPro" id="IPR039076">
    <property type="entry name" value="DivIC"/>
</dbReference>
<organism evidence="3 4">
    <name type="scientific">Cytobacillus kochii</name>
    <dbReference type="NCBI Taxonomy" id="859143"/>
    <lineage>
        <taxon>Bacteria</taxon>
        <taxon>Bacillati</taxon>
        <taxon>Bacillota</taxon>
        <taxon>Bacilli</taxon>
        <taxon>Bacillales</taxon>
        <taxon>Bacillaceae</taxon>
        <taxon>Cytobacillus</taxon>
    </lineage>
</organism>
<keyword evidence="4" id="KW-1185">Reference proteome</keyword>
<proteinExistence type="predicted"/>
<dbReference type="OrthoDB" id="2991180at2"/>
<keyword evidence="2" id="KW-1133">Transmembrane helix</keyword>
<evidence type="ECO:0000256" key="1">
    <source>
        <dbReference type="SAM" id="Coils"/>
    </source>
</evidence>
<evidence type="ECO:0000256" key="2">
    <source>
        <dbReference type="SAM" id="Phobius"/>
    </source>
</evidence>
<feature type="coiled-coil region" evidence="1">
    <location>
        <begin position="63"/>
        <end position="97"/>
    </location>
</feature>
<name>A0A248THL5_9BACI</name>
<reference evidence="3 4" key="1">
    <citation type="submission" date="2017-08" db="EMBL/GenBank/DDBJ databases">
        <title>Complete Genome Sequence of Bacillus kochii Oregon-R-modENCODE STRAIN BDGP4, isolated from Drosophila melanogaster gut.</title>
        <authorList>
            <person name="Wan K.H."/>
            <person name="Yu C."/>
            <person name="Park S."/>
            <person name="Hammonds A.S."/>
            <person name="Booth B.W."/>
            <person name="Celniker S.E."/>
        </authorList>
    </citation>
    <scope>NUCLEOTIDE SEQUENCE [LARGE SCALE GENOMIC DNA]</scope>
    <source>
        <strain evidence="3 4">BDGP4</strain>
    </source>
</reference>
<keyword evidence="2" id="KW-0812">Transmembrane</keyword>
<keyword evidence="1" id="KW-0175">Coiled coil</keyword>
<evidence type="ECO:0000313" key="3">
    <source>
        <dbReference type="EMBL" id="ASV67704.1"/>
    </source>
</evidence>
<dbReference type="Pfam" id="PF04977">
    <property type="entry name" value="DivIC"/>
    <property type="match status" value="1"/>
</dbReference>
<sequence length="136" mass="15968">MSTNKNKNVAKIHSSYIEQQEANKISSQRRKKLLYRRLTVFFVFVAVVSVFMITTIVSQSAALGEKKEEKVKLAHQLKELEQSEKALNEEIVRLHDEEYLEKLARRDYYLSEQGEIIFKMPDETDEKEKKENESAQ</sequence>
<dbReference type="GO" id="GO:0051301">
    <property type="term" value="P:cell division"/>
    <property type="evidence" value="ECO:0007669"/>
    <property type="project" value="UniProtKB-KW"/>
</dbReference>
<keyword evidence="3" id="KW-0131">Cell cycle</keyword>
<dbReference type="InterPro" id="IPR007060">
    <property type="entry name" value="FtsL/DivIC"/>
</dbReference>
<dbReference type="RefSeq" id="WP_095371274.1">
    <property type="nucleotide sequence ID" value="NZ_CANMJM010000025.1"/>
</dbReference>
<evidence type="ECO:0000313" key="4">
    <source>
        <dbReference type="Proteomes" id="UP000215137"/>
    </source>
</evidence>
<dbReference type="EMBL" id="CP022983">
    <property type="protein sequence ID" value="ASV67704.1"/>
    <property type="molecule type" value="Genomic_DNA"/>
</dbReference>
<accession>A0A248THL5</accession>
<keyword evidence="3" id="KW-0132">Cell division</keyword>
<feature type="transmembrane region" description="Helical" evidence="2">
    <location>
        <begin position="38"/>
        <end position="57"/>
    </location>
</feature>
<protein>
    <submittedName>
        <fullName evidence="3">Cell division protein DIVIC</fullName>
    </submittedName>
</protein>
<dbReference type="Proteomes" id="UP000215137">
    <property type="component" value="Chromosome"/>
</dbReference>
<dbReference type="AlphaFoldDB" id="A0A248THL5"/>
<dbReference type="PANTHER" id="PTHR40027:SF1">
    <property type="entry name" value="CELL DIVISION PROTEIN DIVIC"/>
    <property type="match status" value="1"/>
</dbReference>
<keyword evidence="2" id="KW-0472">Membrane</keyword>
<dbReference type="PANTHER" id="PTHR40027">
    <property type="entry name" value="CELL DIVISION PROTEIN DIVIC"/>
    <property type="match status" value="1"/>
</dbReference>
<dbReference type="KEGG" id="bko:CKF48_10495"/>
<gene>
    <name evidence="3" type="ORF">CKF48_10495</name>
</gene>